<name>A0A7J7F7M0_DICBM</name>
<dbReference type="EMBL" id="JACDTQ010001070">
    <property type="protein sequence ID" value="KAF5923947.1"/>
    <property type="molecule type" value="Genomic_DNA"/>
</dbReference>
<accession>A0A7J7F7M0</accession>
<protein>
    <recommendedName>
        <fullName evidence="4">Germinal center associated signaling and motility</fullName>
    </recommendedName>
</protein>
<dbReference type="PANTHER" id="PTHR35351">
    <property type="entry name" value="GERMINAL CENTER-ASSOCIATED SIGNALING AND MOTILITY-LIKE PROTEIN"/>
    <property type="match status" value="1"/>
</dbReference>
<sequence length="168" mass="19506">WQQNTQETPWNLRNQNHKQRTSRCWDCHIAEECFCLPWKKIHNFKAEQDSQKENKGTTSTPIQQDNADQNSLEDLCYTLIDHSVPRRRPSGNSAEGWYENISPETERPRESLRGTETEYSLVHVPSTPRHAPSPEDEYELLVPRVSSHSLQQSCPLRPPSETPSAHLY</sequence>
<gene>
    <name evidence="2" type="ORF">HPG69_010378</name>
</gene>
<comment type="caution">
    <text evidence="2">The sequence shown here is derived from an EMBL/GenBank/DDBJ whole genome shotgun (WGS) entry which is preliminary data.</text>
</comment>
<feature type="compositionally biased region" description="Basic and acidic residues" evidence="1">
    <location>
        <begin position="104"/>
        <end position="116"/>
    </location>
</feature>
<evidence type="ECO:0000256" key="1">
    <source>
        <dbReference type="SAM" id="MobiDB-lite"/>
    </source>
</evidence>
<feature type="region of interest" description="Disordered" evidence="1">
    <location>
        <begin position="84"/>
        <end position="168"/>
    </location>
</feature>
<evidence type="ECO:0000313" key="2">
    <source>
        <dbReference type="EMBL" id="KAF5923947.1"/>
    </source>
</evidence>
<reference evidence="2 3" key="1">
    <citation type="journal article" date="2020" name="Mol. Biol. Evol.">
        <title>Interspecific Gene Flow and the Evolution of Specialization in Black and White Rhinoceros.</title>
        <authorList>
            <person name="Moodley Y."/>
            <person name="Westbury M.V."/>
            <person name="Russo I.M."/>
            <person name="Gopalakrishnan S."/>
            <person name="Rakotoarivelo A."/>
            <person name="Olsen R.A."/>
            <person name="Prost S."/>
            <person name="Tunstall T."/>
            <person name="Ryder O.A."/>
            <person name="Dalen L."/>
            <person name="Bruford M.W."/>
        </authorList>
    </citation>
    <scope>NUCLEOTIDE SEQUENCE [LARGE SCALE GENOMIC DNA]</scope>
    <source>
        <strain evidence="2">SBR-YM</strain>
        <tissue evidence="2">Skin</tissue>
    </source>
</reference>
<dbReference type="GO" id="GO:0050855">
    <property type="term" value="P:regulation of B cell receptor signaling pathway"/>
    <property type="evidence" value="ECO:0007669"/>
    <property type="project" value="InterPro"/>
</dbReference>
<feature type="non-terminal residue" evidence="2">
    <location>
        <position position="168"/>
    </location>
</feature>
<feature type="region of interest" description="Disordered" evidence="1">
    <location>
        <begin position="47"/>
        <end position="69"/>
    </location>
</feature>
<evidence type="ECO:0008006" key="4">
    <source>
        <dbReference type="Google" id="ProtNLM"/>
    </source>
</evidence>
<dbReference type="Pfam" id="PF15666">
    <property type="entry name" value="HGAL"/>
    <property type="match status" value="1"/>
</dbReference>
<organism evidence="2 3">
    <name type="scientific">Diceros bicornis minor</name>
    <name type="common">South-central black rhinoceros</name>
    <dbReference type="NCBI Taxonomy" id="77932"/>
    <lineage>
        <taxon>Eukaryota</taxon>
        <taxon>Metazoa</taxon>
        <taxon>Chordata</taxon>
        <taxon>Craniata</taxon>
        <taxon>Vertebrata</taxon>
        <taxon>Euteleostomi</taxon>
        <taxon>Mammalia</taxon>
        <taxon>Eutheria</taxon>
        <taxon>Laurasiatheria</taxon>
        <taxon>Perissodactyla</taxon>
        <taxon>Rhinocerotidae</taxon>
        <taxon>Diceros</taxon>
    </lineage>
</organism>
<dbReference type="AlphaFoldDB" id="A0A7J7F7M0"/>
<keyword evidence="3" id="KW-1185">Reference proteome</keyword>
<evidence type="ECO:0000313" key="3">
    <source>
        <dbReference type="Proteomes" id="UP000551758"/>
    </source>
</evidence>
<proteinExistence type="predicted"/>
<dbReference type="Proteomes" id="UP000551758">
    <property type="component" value="Unassembled WGS sequence"/>
</dbReference>
<feature type="compositionally biased region" description="Polar residues" evidence="1">
    <location>
        <begin position="56"/>
        <end position="69"/>
    </location>
</feature>
<dbReference type="PANTHER" id="PTHR35351:SF2">
    <property type="entry name" value="GERMINAL CENTER-ASSOCIATED SIGNALING AND MOTILITY PROTEIN"/>
    <property type="match status" value="1"/>
</dbReference>
<dbReference type="GO" id="GO:2000402">
    <property type="term" value="P:negative regulation of lymphocyte migration"/>
    <property type="evidence" value="ECO:0007669"/>
    <property type="project" value="TreeGrafter"/>
</dbReference>
<dbReference type="InterPro" id="IPR031364">
    <property type="entry name" value="GC_assoc_lym"/>
</dbReference>